<keyword evidence="3" id="KW-1185">Reference proteome</keyword>
<proteinExistence type="predicted"/>
<evidence type="ECO:0000313" key="3">
    <source>
        <dbReference type="Proteomes" id="UP000326759"/>
    </source>
</evidence>
<dbReference type="PANTHER" id="PTHR11999:SF70">
    <property type="entry name" value="MIP05841P"/>
    <property type="match status" value="1"/>
</dbReference>
<dbReference type="OrthoDB" id="6414230at2759"/>
<organism evidence="2 3">
    <name type="scientific">Armadillidium nasatum</name>
    <dbReference type="NCBI Taxonomy" id="96803"/>
    <lineage>
        <taxon>Eukaryota</taxon>
        <taxon>Metazoa</taxon>
        <taxon>Ecdysozoa</taxon>
        <taxon>Arthropoda</taxon>
        <taxon>Crustacea</taxon>
        <taxon>Multicrustacea</taxon>
        <taxon>Malacostraca</taxon>
        <taxon>Eumalacostraca</taxon>
        <taxon>Peracarida</taxon>
        <taxon>Isopoda</taxon>
        <taxon>Oniscidea</taxon>
        <taxon>Crinocheta</taxon>
        <taxon>Armadillidiidae</taxon>
        <taxon>Armadillidium</taxon>
    </lineage>
</organism>
<dbReference type="InterPro" id="IPR010977">
    <property type="entry name" value="Aromatic_deC"/>
</dbReference>
<dbReference type="AlphaFoldDB" id="A0A5N5SRZ0"/>
<name>A0A5N5SRZ0_9CRUS</name>
<dbReference type="InterPro" id="IPR015424">
    <property type="entry name" value="PyrdxlP-dep_Trfase"/>
</dbReference>
<dbReference type="EMBL" id="SEYY01020861">
    <property type="protein sequence ID" value="KAB7496955.1"/>
    <property type="molecule type" value="Genomic_DNA"/>
</dbReference>
<dbReference type="GO" id="GO:0006520">
    <property type="term" value="P:amino acid metabolic process"/>
    <property type="evidence" value="ECO:0007669"/>
    <property type="project" value="InterPro"/>
</dbReference>
<sequence length="104" mass="12358">MFESVGGKLFWLRGYNSDEGYNLLIENKNKIKERNMDSKEFRKRGYEMVDYIVDYLDTIESRRVTPSIEPGYLRKLLPTEAPQKPEDWNVIMDDVEKKIMPGMF</sequence>
<keyword evidence="1" id="KW-0210">Decarboxylase</keyword>
<comment type="caution">
    <text evidence="2">The sequence shown here is derived from an EMBL/GenBank/DDBJ whole genome shotgun (WGS) entry which is preliminary data.</text>
</comment>
<evidence type="ECO:0000313" key="2">
    <source>
        <dbReference type="EMBL" id="KAB7496955.1"/>
    </source>
</evidence>
<gene>
    <name evidence="2" type="ORF">Anas_12258</name>
</gene>
<dbReference type="PRINTS" id="PR00800">
    <property type="entry name" value="YHDCRBOXLASE"/>
</dbReference>
<dbReference type="SUPFAM" id="SSF53383">
    <property type="entry name" value="PLP-dependent transferases"/>
    <property type="match status" value="1"/>
</dbReference>
<evidence type="ECO:0000256" key="1">
    <source>
        <dbReference type="ARBA" id="ARBA00022793"/>
    </source>
</evidence>
<protein>
    <submittedName>
        <fullName evidence="2">Uncharacterized protein</fullName>
    </submittedName>
</protein>
<accession>A0A5N5SRZ0</accession>
<dbReference type="GO" id="GO:0005737">
    <property type="term" value="C:cytoplasm"/>
    <property type="evidence" value="ECO:0007669"/>
    <property type="project" value="TreeGrafter"/>
</dbReference>
<keyword evidence="1" id="KW-0456">Lyase</keyword>
<dbReference type="PANTHER" id="PTHR11999">
    <property type="entry name" value="GROUP II PYRIDOXAL-5-PHOSPHATE DECARBOXYLASE"/>
    <property type="match status" value="1"/>
</dbReference>
<dbReference type="GO" id="GO:0016831">
    <property type="term" value="F:carboxy-lyase activity"/>
    <property type="evidence" value="ECO:0007669"/>
    <property type="project" value="UniProtKB-KW"/>
</dbReference>
<dbReference type="Proteomes" id="UP000326759">
    <property type="component" value="Unassembled WGS sequence"/>
</dbReference>
<reference evidence="2 3" key="1">
    <citation type="journal article" date="2019" name="PLoS Biol.">
        <title>Sex chromosomes control vertical transmission of feminizing Wolbachia symbionts in an isopod.</title>
        <authorList>
            <person name="Becking T."/>
            <person name="Chebbi M.A."/>
            <person name="Giraud I."/>
            <person name="Moumen B."/>
            <person name="Laverre T."/>
            <person name="Caubet Y."/>
            <person name="Peccoud J."/>
            <person name="Gilbert C."/>
            <person name="Cordaux R."/>
        </authorList>
    </citation>
    <scope>NUCLEOTIDE SEQUENCE [LARGE SCALE GENOMIC DNA]</scope>
    <source>
        <strain evidence="2">ANa2</strain>
        <tissue evidence="2">Whole body excluding digestive tract and cuticle</tissue>
    </source>
</reference>
<dbReference type="Gene3D" id="1.20.1340.10">
    <property type="entry name" value="dopa decarboxylase, N-terminal domain"/>
    <property type="match status" value="1"/>
</dbReference>